<keyword evidence="2" id="KW-0694">RNA-binding</keyword>
<dbReference type="PANTHER" id="PTHR11831:SF5">
    <property type="entry name" value="40S RIBOSOMAL PROTEIN S9"/>
    <property type="match status" value="1"/>
</dbReference>
<keyword evidence="5" id="KW-1185">Reference proteome</keyword>
<accession>A0A915E4U2</accession>
<protein>
    <submittedName>
        <fullName evidence="6">Ribosomal protein S4/S9 N-terminal domain-containing protein</fullName>
    </submittedName>
</protein>
<comment type="similarity">
    <text evidence="1">Belongs to the universal ribosomal protein uS4 family.</text>
</comment>
<dbReference type="WBParaSite" id="jg2845">
    <property type="protein sequence ID" value="jg2845"/>
    <property type="gene ID" value="jg2845"/>
</dbReference>
<evidence type="ECO:0000259" key="4">
    <source>
        <dbReference type="Pfam" id="PF00163"/>
    </source>
</evidence>
<evidence type="ECO:0000256" key="3">
    <source>
        <dbReference type="ARBA" id="ARBA00023274"/>
    </source>
</evidence>
<evidence type="ECO:0000313" key="6">
    <source>
        <dbReference type="WBParaSite" id="jg2845"/>
    </source>
</evidence>
<feature type="domain" description="Small ribosomal subunit protein uS4 N-terminal" evidence="4">
    <location>
        <begin position="19"/>
        <end position="86"/>
    </location>
</feature>
<dbReference type="Pfam" id="PF00163">
    <property type="entry name" value="Ribosomal_S4"/>
    <property type="match status" value="1"/>
</dbReference>
<dbReference type="Proteomes" id="UP000887574">
    <property type="component" value="Unplaced"/>
</dbReference>
<dbReference type="GO" id="GO:0019843">
    <property type="term" value="F:rRNA binding"/>
    <property type="evidence" value="ECO:0007669"/>
    <property type="project" value="InterPro"/>
</dbReference>
<dbReference type="GO" id="GO:0003735">
    <property type="term" value="F:structural constituent of ribosome"/>
    <property type="evidence" value="ECO:0007669"/>
    <property type="project" value="TreeGrafter"/>
</dbReference>
<dbReference type="AlphaFoldDB" id="A0A915E4U2"/>
<name>A0A915E4U2_9BILA</name>
<evidence type="ECO:0000256" key="2">
    <source>
        <dbReference type="ARBA" id="ARBA00022884"/>
    </source>
</evidence>
<keyword evidence="3" id="KW-0687">Ribonucleoprotein</keyword>
<proteinExistence type="inferred from homology"/>
<reference evidence="6" key="1">
    <citation type="submission" date="2022-11" db="UniProtKB">
        <authorList>
            <consortium name="WormBaseParasite"/>
        </authorList>
    </citation>
    <scope>IDENTIFICATION</scope>
</reference>
<evidence type="ECO:0000313" key="5">
    <source>
        <dbReference type="Proteomes" id="UP000887574"/>
    </source>
</evidence>
<evidence type="ECO:0000256" key="1">
    <source>
        <dbReference type="ARBA" id="ARBA00007465"/>
    </source>
</evidence>
<sequence>MEKRVYSKFYDVPRRPFQKKRLDHRVKLTLAKIRKRGRDLLTLKDKDPKRLFVGNALLRRLLRIGVIGEDKLKLDYVLGLRVEDFMKRHLQTQVFKLGLENLRLPVVVRDVSGAAI</sequence>
<dbReference type="InterPro" id="IPR001912">
    <property type="entry name" value="Ribosomal_uS4_N"/>
</dbReference>
<dbReference type="GO" id="GO:0042274">
    <property type="term" value="P:ribosomal small subunit biogenesis"/>
    <property type="evidence" value="ECO:0007669"/>
    <property type="project" value="TreeGrafter"/>
</dbReference>
<organism evidence="5 6">
    <name type="scientific">Ditylenchus dipsaci</name>
    <dbReference type="NCBI Taxonomy" id="166011"/>
    <lineage>
        <taxon>Eukaryota</taxon>
        <taxon>Metazoa</taxon>
        <taxon>Ecdysozoa</taxon>
        <taxon>Nematoda</taxon>
        <taxon>Chromadorea</taxon>
        <taxon>Rhabditida</taxon>
        <taxon>Tylenchina</taxon>
        <taxon>Tylenchomorpha</taxon>
        <taxon>Sphaerularioidea</taxon>
        <taxon>Anguinidae</taxon>
        <taxon>Anguininae</taxon>
        <taxon>Ditylenchus</taxon>
    </lineage>
</organism>
<dbReference type="GO" id="GO:0022627">
    <property type="term" value="C:cytosolic small ribosomal subunit"/>
    <property type="evidence" value="ECO:0007669"/>
    <property type="project" value="TreeGrafter"/>
</dbReference>
<dbReference type="PANTHER" id="PTHR11831">
    <property type="entry name" value="30S 40S RIBOSOMAL PROTEIN"/>
    <property type="match status" value="1"/>
</dbReference>
<dbReference type="InterPro" id="IPR022801">
    <property type="entry name" value="Ribosomal_uS4"/>
</dbReference>